<accession>A0A8R7UDP6</accession>
<protein>
    <submittedName>
        <fullName evidence="2">Uncharacterized protein</fullName>
    </submittedName>
</protein>
<dbReference type="EnsemblPlants" id="TuG1812G0500000261.01.T01">
    <property type="protein sequence ID" value="TuG1812G0500000261.01.T01"/>
    <property type="gene ID" value="TuG1812G0500000261.01"/>
</dbReference>
<dbReference type="Proteomes" id="UP000015106">
    <property type="component" value="Chromosome 5"/>
</dbReference>
<reference evidence="3" key="1">
    <citation type="journal article" date="2013" name="Nature">
        <title>Draft genome of the wheat A-genome progenitor Triticum urartu.</title>
        <authorList>
            <person name="Ling H.Q."/>
            <person name="Zhao S."/>
            <person name="Liu D."/>
            <person name="Wang J."/>
            <person name="Sun H."/>
            <person name="Zhang C."/>
            <person name="Fan H."/>
            <person name="Li D."/>
            <person name="Dong L."/>
            <person name="Tao Y."/>
            <person name="Gao C."/>
            <person name="Wu H."/>
            <person name="Li Y."/>
            <person name="Cui Y."/>
            <person name="Guo X."/>
            <person name="Zheng S."/>
            <person name="Wang B."/>
            <person name="Yu K."/>
            <person name="Liang Q."/>
            <person name="Yang W."/>
            <person name="Lou X."/>
            <person name="Chen J."/>
            <person name="Feng M."/>
            <person name="Jian J."/>
            <person name="Zhang X."/>
            <person name="Luo G."/>
            <person name="Jiang Y."/>
            <person name="Liu J."/>
            <person name="Wang Z."/>
            <person name="Sha Y."/>
            <person name="Zhang B."/>
            <person name="Wu H."/>
            <person name="Tang D."/>
            <person name="Shen Q."/>
            <person name="Xue P."/>
            <person name="Zou S."/>
            <person name="Wang X."/>
            <person name="Liu X."/>
            <person name="Wang F."/>
            <person name="Yang Y."/>
            <person name="An X."/>
            <person name="Dong Z."/>
            <person name="Zhang K."/>
            <person name="Zhang X."/>
            <person name="Luo M.C."/>
            <person name="Dvorak J."/>
            <person name="Tong Y."/>
            <person name="Wang J."/>
            <person name="Yang H."/>
            <person name="Li Z."/>
            <person name="Wang D."/>
            <person name="Zhang A."/>
            <person name="Wang J."/>
        </authorList>
    </citation>
    <scope>NUCLEOTIDE SEQUENCE</scope>
    <source>
        <strain evidence="3">cv. G1812</strain>
    </source>
</reference>
<reference evidence="2" key="3">
    <citation type="submission" date="2022-06" db="UniProtKB">
        <authorList>
            <consortium name="EnsemblPlants"/>
        </authorList>
    </citation>
    <scope>IDENTIFICATION</scope>
</reference>
<name>A0A8R7UDP6_TRIUA</name>
<dbReference type="Gramene" id="TuG1812G0500000261.01.T01">
    <property type="protein sequence ID" value="TuG1812G0500000261.01.T01"/>
    <property type="gene ID" value="TuG1812G0500000261.01"/>
</dbReference>
<evidence type="ECO:0000313" key="3">
    <source>
        <dbReference type="Proteomes" id="UP000015106"/>
    </source>
</evidence>
<evidence type="ECO:0000256" key="1">
    <source>
        <dbReference type="SAM" id="MobiDB-lite"/>
    </source>
</evidence>
<organism evidence="2 3">
    <name type="scientific">Triticum urartu</name>
    <name type="common">Red wild einkorn</name>
    <name type="synonym">Crithodium urartu</name>
    <dbReference type="NCBI Taxonomy" id="4572"/>
    <lineage>
        <taxon>Eukaryota</taxon>
        <taxon>Viridiplantae</taxon>
        <taxon>Streptophyta</taxon>
        <taxon>Embryophyta</taxon>
        <taxon>Tracheophyta</taxon>
        <taxon>Spermatophyta</taxon>
        <taxon>Magnoliopsida</taxon>
        <taxon>Liliopsida</taxon>
        <taxon>Poales</taxon>
        <taxon>Poaceae</taxon>
        <taxon>BOP clade</taxon>
        <taxon>Pooideae</taxon>
        <taxon>Triticodae</taxon>
        <taxon>Triticeae</taxon>
        <taxon>Triticinae</taxon>
        <taxon>Triticum</taxon>
    </lineage>
</organism>
<evidence type="ECO:0000313" key="2">
    <source>
        <dbReference type="EnsemblPlants" id="TuG1812G0500000261.01.T01"/>
    </source>
</evidence>
<proteinExistence type="predicted"/>
<feature type="region of interest" description="Disordered" evidence="1">
    <location>
        <begin position="52"/>
        <end position="73"/>
    </location>
</feature>
<dbReference type="AlphaFoldDB" id="A0A8R7UDP6"/>
<sequence>MTLPLVPRGPGARRPPWAWSLRFDGHAAAAVHPQRLIFPGCHDRTKQRRFLAGSHGGTQQRPIFAGSHGGTQQRPILAGSLGRAAPSSTYAHLVLSPTGNAAA</sequence>
<keyword evidence="3" id="KW-1185">Reference proteome</keyword>
<reference evidence="2" key="2">
    <citation type="submission" date="2018-03" db="EMBL/GenBank/DDBJ databases">
        <title>The Triticum urartu genome reveals the dynamic nature of wheat genome evolution.</title>
        <authorList>
            <person name="Ling H."/>
            <person name="Ma B."/>
            <person name="Shi X."/>
            <person name="Liu H."/>
            <person name="Dong L."/>
            <person name="Sun H."/>
            <person name="Cao Y."/>
            <person name="Gao Q."/>
            <person name="Zheng S."/>
            <person name="Li Y."/>
            <person name="Yu Y."/>
            <person name="Du H."/>
            <person name="Qi M."/>
            <person name="Li Y."/>
            <person name="Yu H."/>
            <person name="Cui Y."/>
            <person name="Wang N."/>
            <person name="Chen C."/>
            <person name="Wu H."/>
            <person name="Zhao Y."/>
            <person name="Zhang J."/>
            <person name="Li Y."/>
            <person name="Zhou W."/>
            <person name="Zhang B."/>
            <person name="Hu W."/>
            <person name="Eijk M."/>
            <person name="Tang J."/>
            <person name="Witsenboer H."/>
            <person name="Zhao S."/>
            <person name="Li Z."/>
            <person name="Zhang A."/>
            <person name="Wang D."/>
            <person name="Liang C."/>
        </authorList>
    </citation>
    <scope>NUCLEOTIDE SEQUENCE [LARGE SCALE GENOMIC DNA]</scope>
    <source>
        <strain evidence="2">cv. G1812</strain>
    </source>
</reference>